<proteinExistence type="predicted"/>
<accession>B0MFS0</accession>
<organism evidence="1 2">
    <name type="scientific">Anaerostipes caccae (strain DSM 14662 / CCUG 47493 / JCM 13470 / NCIMB 13811 / L1-92)</name>
    <dbReference type="NCBI Taxonomy" id="411490"/>
    <lineage>
        <taxon>Bacteria</taxon>
        <taxon>Bacillati</taxon>
        <taxon>Bacillota</taxon>
        <taxon>Clostridia</taxon>
        <taxon>Lachnospirales</taxon>
        <taxon>Lachnospiraceae</taxon>
        <taxon>Anaerostipes</taxon>
    </lineage>
</organism>
<sequence>MKKKITRGTRIFKKQSGKGSELFFENEKAPDLRLMLSAVGATGFEPATS</sequence>
<reference evidence="1" key="1">
    <citation type="submission" date="2007-11" db="EMBL/GenBank/DDBJ databases">
        <authorList>
            <person name="Fulton L."/>
            <person name="Clifton S."/>
            <person name="Fulton B."/>
            <person name="Xu J."/>
            <person name="Minx P."/>
            <person name="Pepin K.H."/>
            <person name="Johnson M."/>
            <person name="Thiruvilangam P."/>
            <person name="Bhonagiri V."/>
            <person name="Nash W.E."/>
            <person name="Mardis E.R."/>
            <person name="Wilson R.K."/>
        </authorList>
    </citation>
    <scope>NUCLEOTIDE SEQUENCE [LARGE SCALE GENOMIC DNA]</scope>
    <source>
        <strain evidence="1">DSM 14662</strain>
    </source>
</reference>
<evidence type="ECO:0000313" key="2">
    <source>
        <dbReference type="Proteomes" id="UP000004935"/>
    </source>
</evidence>
<comment type="caution">
    <text evidence="1">The sequence shown here is derived from an EMBL/GenBank/DDBJ whole genome shotgun (WGS) entry which is preliminary data.</text>
</comment>
<keyword evidence="2" id="KW-1185">Reference proteome</keyword>
<gene>
    <name evidence="1" type="ORF">ANACAC_02169</name>
</gene>
<dbReference type="AlphaFoldDB" id="B0MFS0"/>
<reference evidence="1" key="2">
    <citation type="submission" date="2013-11" db="EMBL/GenBank/DDBJ databases">
        <title>Draft genome sequence of Anaerostipes caccae (DSM 14662).</title>
        <authorList>
            <person name="Sudarsanam P."/>
            <person name="Ley R."/>
            <person name="Guruge J."/>
            <person name="Turnbaugh P.J."/>
            <person name="Mahowald M."/>
            <person name="Liep D."/>
            <person name="Gordon J."/>
        </authorList>
    </citation>
    <scope>NUCLEOTIDE SEQUENCE</scope>
    <source>
        <strain evidence="1">DSM 14662</strain>
    </source>
</reference>
<dbReference type="Proteomes" id="UP000004935">
    <property type="component" value="Unassembled WGS sequence"/>
</dbReference>
<dbReference type="STRING" id="411490.ANACAC_02169"/>
<evidence type="ECO:0000313" key="1">
    <source>
        <dbReference type="EMBL" id="EDR96940.1"/>
    </source>
</evidence>
<protein>
    <submittedName>
        <fullName evidence="1">Uncharacterized protein</fullName>
    </submittedName>
</protein>
<dbReference type="HOGENOM" id="CLU_3131608_0_0_9"/>
<name>B0MFS0_ANACD</name>
<dbReference type="EMBL" id="ABAX03000014">
    <property type="protein sequence ID" value="EDR96940.1"/>
    <property type="molecule type" value="Genomic_DNA"/>
</dbReference>